<evidence type="ECO:0000256" key="5">
    <source>
        <dbReference type="SAM" id="MobiDB-lite"/>
    </source>
</evidence>
<evidence type="ECO:0000256" key="1">
    <source>
        <dbReference type="ARBA" id="ARBA00004123"/>
    </source>
</evidence>
<feature type="DNA-binding region" description="HMG box" evidence="3">
    <location>
        <begin position="306"/>
        <end position="375"/>
    </location>
</feature>
<dbReference type="InterPro" id="IPR036910">
    <property type="entry name" value="HMG_box_dom_sf"/>
</dbReference>
<dbReference type="EMBL" id="JBGBPQ010000021">
    <property type="protein sequence ID" value="KAL1503712.1"/>
    <property type="molecule type" value="Genomic_DNA"/>
</dbReference>
<accession>A0AB34IND2</accession>
<evidence type="ECO:0000256" key="4">
    <source>
        <dbReference type="SAM" id="Coils"/>
    </source>
</evidence>
<organism evidence="8 9">
    <name type="scientific">Prymnesium parvum</name>
    <name type="common">Toxic golden alga</name>
    <dbReference type="NCBI Taxonomy" id="97485"/>
    <lineage>
        <taxon>Eukaryota</taxon>
        <taxon>Haptista</taxon>
        <taxon>Haptophyta</taxon>
        <taxon>Prymnesiophyceae</taxon>
        <taxon>Prymnesiales</taxon>
        <taxon>Prymnesiaceae</taxon>
        <taxon>Prymnesium</taxon>
    </lineage>
</organism>
<evidence type="ECO:0000259" key="6">
    <source>
        <dbReference type="PROSITE" id="PS50118"/>
    </source>
</evidence>
<gene>
    <name evidence="8" type="ORF">AB1Y20_012185</name>
</gene>
<dbReference type="PANTHER" id="PTHR15546:SF2">
    <property type="entry name" value="DDT DOMAIN-CONTAINING PROTEIN DDB_G0282237"/>
    <property type="match status" value="1"/>
</dbReference>
<comment type="caution">
    <text evidence="8">The sequence shown here is derived from an EMBL/GenBank/DDBJ whole genome shotgun (WGS) entry which is preliminary data.</text>
</comment>
<evidence type="ECO:0000259" key="7">
    <source>
        <dbReference type="PROSITE" id="PS50827"/>
    </source>
</evidence>
<sequence length="1220" mass="132642">MDLHVEKAVAEDELNGAYDVDTGNELPTRGLSDCVVVEELESGMELRDLEVLDGEQPARIVVFGRLARLSEDGAPVPPTAESAASTDLGAHGGAPLPAEEDARAVESGPLVRLEVKEWSVEYDELAVTVWVSTARADYKLLSAAPPYEALWRTLQRKTVVAARAIGLLSEDPTPTFKQLAKSILRLNAIPGGVQLRADDIHAHAAFLAEQISNTEGLAECKALSGLQQELRRRSAGSQPAEQRERVDEEESALSPGAAEGAANGKRQRKPPTSLLSELEQSEGSKRAKASPKPKSKEDGKKDANAPRPAQSAFMYFSKVARAEVLAAADTTLSFTEIGRLVAERWKVADAEDKAMHEATAAADKERYAFEVQWHQEEVEALEKARARKKTGGRQNGMLACERESPKRRGGDEAEAAPSKEESKRKGPTFPTDEHVLLEREKAHRQMLLASGRAKPSDGSVTQPAYIYPPLQGYPAVLPPMPEMPPADPLVPPAGLPQSSVPQLLMVWDALCTLGMAYKLLPLSVPLHAFMSGIACTDAVDYALISSLHSSMMKAIARDVDGLDGWGPWTKALREPLLPLLWPALLSQLLEVDPFFEELYDTCNRDEIVEALNTTEWPALRPELRLQLLVWLADGVTQCETVRSHLDKCVEISAEVRREQRVLLEEESAQACVLAEAQLRAKAQEDKLVKLQEQQKQLMERKKSSAKSLDAAAQAVEAGIRGVADEQAHVNAELAVLGSISKRRREKQLLLDSMSIRGEFVGCDRYGRMYAPLGGRCGEELLLMRGEDGSWEQIRGRGNVRQLFCALHPHGEREGVLRQALKRGPHAAVVDGEDGDAAAAAEASSRAADTRTAAPAAKAPPPLYAPRPLGAHPEGAAPNGSAGDAQRGAVRARLLGLAAAIDRGAAADSALLRGASDALANLAQPDRVAAVPALPHCLAPQIEMLRVAVREFEARLHAAGQVWVESKLLQQPWQAFVRSSELPVEFAHALLVLDAYMAPSVRSRSWGQERSGRWRRQIVQSTTIASVAQHLLLLDECCAWDYVERQLNDPKKVGPGVTKAARGAPHVRAKMGVLEFAAAMGERMAVLEWCEHSPGTEVLRASAGGDLFTLTPLEGGGWRWSCCGKHEPVHALNLRGLTPAEAKGAKLTVWYEEADRDGNVVDMPYTGVVLSVHMREGMIVQFDHSLTADGTPEELVIGNEDDWMWGLHRNKASKLPRTAGH</sequence>
<comment type="subcellular location">
    <subcellularLocation>
        <location evidence="1">Nucleus</location>
    </subcellularLocation>
</comment>
<dbReference type="SMART" id="SM00398">
    <property type="entry name" value="HMG"/>
    <property type="match status" value="1"/>
</dbReference>
<evidence type="ECO:0008006" key="10">
    <source>
        <dbReference type="Google" id="ProtNLM"/>
    </source>
</evidence>
<dbReference type="PANTHER" id="PTHR15546">
    <property type="entry name" value="BROMODOMAIN ADJACENT TO ZINC FINGER DOMAIN, 2A"/>
    <property type="match status" value="1"/>
</dbReference>
<reference evidence="8 9" key="1">
    <citation type="journal article" date="2024" name="Science">
        <title>Giant polyketide synthase enzymes in the biosynthesis of giant marine polyether toxins.</title>
        <authorList>
            <person name="Fallon T.R."/>
            <person name="Shende V.V."/>
            <person name="Wierzbicki I.H."/>
            <person name="Pendleton A.L."/>
            <person name="Watervoot N.F."/>
            <person name="Auber R.P."/>
            <person name="Gonzalez D.J."/>
            <person name="Wisecaver J.H."/>
            <person name="Moore B.S."/>
        </authorList>
    </citation>
    <scope>NUCLEOTIDE SEQUENCE [LARGE SCALE GENOMIC DNA]</scope>
    <source>
        <strain evidence="8 9">12B1</strain>
    </source>
</reference>
<evidence type="ECO:0000256" key="2">
    <source>
        <dbReference type="ARBA" id="ARBA00023242"/>
    </source>
</evidence>
<dbReference type="InterPro" id="IPR022702">
    <property type="entry name" value="Cytosine_MeTrfase1_RFD"/>
</dbReference>
<evidence type="ECO:0000313" key="9">
    <source>
        <dbReference type="Proteomes" id="UP001515480"/>
    </source>
</evidence>
<feature type="coiled-coil region" evidence="4">
    <location>
        <begin position="673"/>
        <end position="700"/>
    </location>
</feature>
<evidence type="ECO:0000256" key="3">
    <source>
        <dbReference type="PROSITE-ProRule" id="PRU00267"/>
    </source>
</evidence>
<feature type="compositionally biased region" description="Low complexity" evidence="5">
    <location>
        <begin position="836"/>
        <end position="856"/>
    </location>
</feature>
<name>A0AB34IND2_PRYPA</name>
<evidence type="ECO:0000313" key="8">
    <source>
        <dbReference type="EMBL" id="KAL1503712.1"/>
    </source>
</evidence>
<keyword evidence="3" id="KW-0238">DNA-binding</keyword>
<dbReference type="InterPro" id="IPR018501">
    <property type="entry name" value="DDT_dom"/>
</dbReference>
<dbReference type="Proteomes" id="UP001515480">
    <property type="component" value="Unassembled WGS sequence"/>
</dbReference>
<feature type="region of interest" description="Disordered" evidence="5">
    <location>
        <begin position="830"/>
        <end position="883"/>
    </location>
</feature>
<dbReference type="PROSITE" id="PS50827">
    <property type="entry name" value="DDT"/>
    <property type="match status" value="1"/>
</dbReference>
<dbReference type="InterPro" id="IPR009071">
    <property type="entry name" value="HMG_box_dom"/>
</dbReference>
<feature type="domain" description="DDT" evidence="7">
    <location>
        <begin position="497"/>
        <end position="561"/>
    </location>
</feature>
<feature type="region of interest" description="Disordered" evidence="5">
    <location>
        <begin position="386"/>
        <end position="432"/>
    </location>
</feature>
<dbReference type="PROSITE" id="PS50118">
    <property type="entry name" value="HMG_BOX_2"/>
    <property type="match status" value="1"/>
</dbReference>
<protein>
    <recommendedName>
        <fullName evidence="10">HMG box domain-containing protein</fullName>
    </recommendedName>
</protein>
<keyword evidence="2 3" id="KW-0539">Nucleus</keyword>
<keyword evidence="4" id="KW-0175">Coiled coil</keyword>
<dbReference type="Pfam" id="PF02791">
    <property type="entry name" value="DDT"/>
    <property type="match status" value="1"/>
</dbReference>
<feature type="compositionally biased region" description="Basic and acidic residues" evidence="5">
    <location>
        <begin position="294"/>
        <end position="304"/>
    </location>
</feature>
<dbReference type="GO" id="GO:0005634">
    <property type="term" value="C:nucleus"/>
    <property type="evidence" value="ECO:0007669"/>
    <property type="project" value="UniProtKB-SubCell"/>
</dbReference>
<dbReference type="GO" id="GO:0003677">
    <property type="term" value="F:DNA binding"/>
    <property type="evidence" value="ECO:0007669"/>
    <property type="project" value="UniProtKB-UniRule"/>
</dbReference>
<dbReference type="Pfam" id="PF00505">
    <property type="entry name" value="HMG_box"/>
    <property type="match status" value="1"/>
</dbReference>
<feature type="region of interest" description="Disordered" evidence="5">
    <location>
        <begin position="73"/>
        <end position="103"/>
    </location>
</feature>
<dbReference type="SUPFAM" id="SSF47095">
    <property type="entry name" value="HMG-box"/>
    <property type="match status" value="1"/>
</dbReference>
<dbReference type="AlphaFoldDB" id="A0AB34IND2"/>
<proteinExistence type="predicted"/>
<dbReference type="Gene3D" id="1.10.30.10">
    <property type="entry name" value="High mobility group box domain"/>
    <property type="match status" value="1"/>
</dbReference>
<feature type="compositionally biased region" description="Basic and acidic residues" evidence="5">
    <location>
        <begin position="400"/>
        <end position="424"/>
    </location>
</feature>
<feature type="region of interest" description="Disordered" evidence="5">
    <location>
        <begin position="231"/>
        <end position="308"/>
    </location>
</feature>
<dbReference type="InterPro" id="IPR053271">
    <property type="entry name" value="DDT_domain"/>
</dbReference>
<dbReference type="Pfam" id="PF12047">
    <property type="entry name" value="DNMT1-RFD"/>
    <property type="match status" value="1"/>
</dbReference>
<feature type="domain" description="HMG box" evidence="6">
    <location>
        <begin position="306"/>
        <end position="375"/>
    </location>
</feature>
<keyword evidence="9" id="KW-1185">Reference proteome</keyword>